<dbReference type="EMBL" id="JAZDWU010000007">
    <property type="protein sequence ID" value="KAK9996524.1"/>
    <property type="molecule type" value="Genomic_DNA"/>
</dbReference>
<dbReference type="InterPro" id="IPR058353">
    <property type="entry name" value="DUF8040"/>
</dbReference>
<feature type="domain" description="DUF8040" evidence="1">
    <location>
        <begin position="1"/>
        <end position="74"/>
    </location>
</feature>
<dbReference type="InterPro" id="IPR045249">
    <property type="entry name" value="HARBI1-like"/>
</dbReference>
<dbReference type="Proteomes" id="UP001459277">
    <property type="component" value="Unassembled WGS sequence"/>
</dbReference>
<gene>
    <name evidence="2" type="ORF">SO802_021210</name>
</gene>
<comment type="caution">
    <text evidence="2">The sequence shown here is derived from an EMBL/GenBank/DDBJ whole genome shotgun (WGS) entry which is preliminary data.</text>
</comment>
<dbReference type="AlphaFoldDB" id="A0AAW2CH56"/>
<keyword evidence="3" id="KW-1185">Reference proteome</keyword>
<reference evidence="2 3" key="1">
    <citation type="submission" date="2024-01" db="EMBL/GenBank/DDBJ databases">
        <title>A telomere-to-telomere, gap-free genome of sweet tea (Lithocarpus litseifolius).</title>
        <authorList>
            <person name="Zhou J."/>
        </authorList>
    </citation>
    <scope>NUCLEOTIDE SEQUENCE [LARGE SCALE GENOMIC DNA]</scope>
    <source>
        <strain evidence="2">Zhou-2022a</strain>
        <tissue evidence="2">Leaf</tissue>
    </source>
</reference>
<name>A0AAW2CH56_9ROSI</name>
<dbReference type="PANTHER" id="PTHR22930:SF228">
    <property type="entry name" value="PROTEIN ALP1-LIKE"/>
    <property type="match status" value="1"/>
</dbReference>
<accession>A0AAW2CH56</accession>
<dbReference type="Pfam" id="PF26138">
    <property type="entry name" value="DUF8040"/>
    <property type="match status" value="1"/>
</dbReference>
<organism evidence="2 3">
    <name type="scientific">Lithocarpus litseifolius</name>
    <dbReference type="NCBI Taxonomy" id="425828"/>
    <lineage>
        <taxon>Eukaryota</taxon>
        <taxon>Viridiplantae</taxon>
        <taxon>Streptophyta</taxon>
        <taxon>Embryophyta</taxon>
        <taxon>Tracheophyta</taxon>
        <taxon>Spermatophyta</taxon>
        <taxon>Magnoliopsida</taxon>
        <taxon>eudicotyledons</taxon>
        <taxon>Gunneridae</taxon>
        <taxon>Pentapetalae</taxon>
        <taxon>rosids</taxon>
        <taxon>fabids</taxon>
        <taxon>Fagales</taxon>
        <taxon>Fagaceae</taxon>
        <taxon>Lithocarpus</taxon>
    </lineage>
</organism>
<sequence length="230" mass="27291">MFCMTLRLFFHLVDVLKRHGYLLEGRGRVNVQEPMAMFLYIVRHNTHMQFVAKKFQHSTEMVSHKFQRVLQAVHTYGKHLIRPNSNVVGFLKHLQVNKYYPWFKKCIGTIDGTHISARPPTDRSQPYRSRKNIVTTNVMCVCDYDKRFMYVHSGSYYLVDLGYPIGASFLPPHKSTRYHAQEFRMSNRQPKTGKELYNYWHSSLHKVANVVDEILFTQVVLLWFFLCFFD</sequence>
<evidence type="ECO:0000259" key="1">
    <source>
        <dbReference type="Pfam" id="PF26138"/>
    </source>
</evidence>
<protein>
    <recommendedName>
        <fullName evidence="1">DUF8040 domain-containing protein</fullName>
    </recommendedName>
</protein>
<evidence type="ECO:0000313" key="2">
    <source>
        <dbReference type="EMBL" id="KAK9996524.1"/>
    </source>
</evidence>
<evidence type="ECO:0000313" key="3">
    <source>
        <dbReference type="Proteomes" id="UP001459277"/>
    </source>
</evidence>
<dbReference type="PANTHER" id="PTHR22930">
    <property type="match status" value="1"/>
</dbReference>
<proteinExistence type="predicted"/>